<feature type="transmembrane region" description="Helical" evidence="1">
    <location>
        <begin position="174"/>
        <end position="193"/>
    </location>
</feature>
<dbReference type="OrthoDB" id="2243734at2"/>
<feature type="transmembrane region" description="Helical" evidence="1">
    <location>
        <begin position="360"/>
        <end position="380"/>
    </location>
</feature>
<sequence>MKKALKAYWSLRKNFIIGIYAIIIGIGLVGMINDQINWNSFKDEVTSQLDEKDYNKFRGEIEDLVNSGKGNNSYMEIPYFNDDKKNEVQNDSFRNKIHDYYILVTSGQYKILKKDKIYTTDFDQSAESILKELPESFKDYKNKVLNYYAPQDIEGYKKTGYEKDAYVSNSLNNVAIIIYVLAAAPLLLLVMILDQNRKFSPFYVQRGRNRNKLVFAQFIFFGLGTIFMITLMSFITHLTRGLFIPQEYVNVQYKGLVYVGMQLIIDSLIFIIYVIFIDALIGKSIYKTLTTAFSIPAAILLLNELPAEVRVKINEYSFGGNFILILLIFALILLPAAYFMNLKYSYEQEQRYVRLKKLALPFYIFIVALAIYDLIIPGIRGSLFMRGGSSDLIFVVLGVVIIVLFAKLILGTGFPSKEKA</sequence>
<dbReference type="AlphaFoldDB" id="A0A9Q5JGS2"/>
<keyword evidence="1" id="KW-1133">Transmembrane helix</keyword>
<dbReference type="RefSeq" id="WP_070787996.1">
    <property type="nucleotide sequence ID" value="NZ_MKIQ01000027.1"/>
</dbReference>
<keyword evidence="1" id="KW-0472">Membrane</keyword>
<feature type="transmembrane region" description="Helical" evidence="1">
    <location>
        <begin position="12"/>
        <end position="32"/>
    </location>
</feature>
<gene>
    <name evidence="2" type="ORF">BG262_03465</name>
</gene>
<organism evidence="2 3">
    <name type="scientific">Floricoccus penangensis</name>
    <dbReference type="NCBI Taxonomy" id="1859475"/>
    <lineage>
        <taxon>Bacteria</taxon>
        <taxon>Bacillati</taxon>
        <taxon>Bacillota</taxon>
        <taxon>Bacilli</taxon>
        <taxon>Lactobacillales</taxon>
        <taxon>Streptococcaceae</taxon>
        <taxon>Floricoccus</taxon>
    </lineage>
</organism>
<reference evidence="3" key="1">
    <citation type="submission" date="2016-09" db="EMBL/GenBank/DDBJ databases">
        <title>Draft genome sequence of a novel species of the family Streptococcaceae isolated from flowers.</title>
        <authorList>
            <person name="Chuah L.-O."/>
            <person name="Yap K.-P."/>
            <person name="Thong K.L."/>
            <person name="Liong M.T."/>
            <person name="Ahmad R."/>
            <person name="Rusul G."/>
        </authorList>
    </citation>
    <scope>NUCLEOTIDE SEQUENCE [LARGE SCALE GENOMIC DNA]</scope>
    <source>
        <strain evidence="3">HibF3</strain>
    </source>
</reference>
<dbReference type="Proteomes" id="UP000177273">
    <property type="component" value="Unassembled WGS sequence"/>
</dbReference>
<feature type="transmembrane region" description="Helical" evidence="1">
    <location>
        <begin position="322"/>
        <end position="340"/>
    </location>
</feature>
<feature type="transmembrane region" description="Helical" evidence="1">
    <location>
        <begin position="392"/>
        <end position="410"/>
    </location>
</feature>
<protein>
    <submittedName>
        <fullName evidence="2">Uncharacterized protein</fullName>
    </submittedName>
</protein>
<feature type="transmembrane region" description="Helical" evidence="1">
    <location>
        <begin position="213"/>
        <end position="235"/>
    </location>
</feature>
<comment type="caution">
    <text evidence="2">The sequence shown here is derived from an EMBL/GenBank/DDBJ whole genome shotgun (WGS) entry which is preliminary data.</text>
</comment>
<evidence type="ECO:0000256" key="1">
    <source>
        <dbReference type="SAM" id="Phobius"/>
    </source>
</evidence>
<accession>A0A9Q5JGS2</accession>
<feature type="transmembrane region" description="Helical" evidence="1">
    <location>
        <begin position="255"/>
        <end position="277"/>
    </location>
</feature>
<keyword evidence="3" id="KW-1185">Reference proteome</keyword>
<proteinExistence type="predicted"/>
<name>A0A9Q5JGS2_9LACT</name>
<dbReference type="EMBL" id="MKIQ01000027">
    <property type="protein sequence ID" value="OFI46863.1"/>
    <property type="molecule type" value="Genomic_DNA"/>
</dbReference>
<keyword evidence="1" id="KW-0812">Transmembrane</keyword>
<evidence type="ECO:0000313" key="3">
    <source>
        <dbReference type="Proteomes" id="UP000177273"/>
    </source>
</evidence>
<evidence type="ECO:0000313" key="2">
    <source>
        <dbReference type="EMBL" id="OFI46863.1"/>
    </source>
</evidence>